<evidence type="ECO:0000313" key="3">
    <source>
        <dbReference type="Proteomes" id="UP001187315"/>
    </source>
</evidence>
<keyword evidence="1" id="KW-0812">Transmembrane</keyword>
<keyword evidence="1" id="KW-1133">Transmembrane helix</keyword>
<feature type="transmembrane region" description="Helical" evidence="1">
    <location>
        <begin position="58"/>
        <end position="82"/>
    </location>
</feature>
<organism evidence="2 3">
    <name type="scientific">Tachysurus vachellii</name>
    <name type="common">Darkbarbel catfish</name>
    <name type="synonym">Pelteobagrus vachellii</name>
    <dbReference type="NCBI Taxonomy" id="175792"/>
    <lineage>
        <taxon>Eukaryota</taxon>
        <taxon>Metazoa</taxon>
        <taxon>Chordata</taxon>
        <taxon>Craniata</taxon>
        <taxon>Vertebrata</taxon>
        <taxon>Euteleostomi</taxon>
        <taxon>Actinopterygii</taxon>
        <taxon>Neopterygii</taxon>
        <taxon>Teleostei</taxon>
        <taxon>Ostariophysi</taxon>
        <taxon>Siluriformes</taxon>
        <taxon>Bagridae</taxon>
        <taxon>Tachysurus</taxon>
    </lineage>
</organism>
<reference evidence="2" key="1">
    <citation type="submission" date="2023-08" db="EMBL/GenBank/DDBJ databases">
        <title>Pelteobagrus vachellii genome.</title>
        <authorList>
            <person name="Liu H."/>
        </authorList>
    </citation>
    <scope>NUCLEOTIDE SEQUENCE</scope>
    <source>
        <strain evidence="2">PRFRI_2022a</strain>
        <tissue evidence="2">Muscle</tissue>
    </source>
</reference>
<comment type="caution">
    <text evidence="2">The sequence shown here is derived from an EMBL/GenBank/DDBJ whole genome shotgun (WGS) entry which is preliminary data.</text>
</comment>
<proteinExistence type="predicted"/>
<accession>A0AA88NRQ7</accession>
<evidence type="ECO:0000313" key="2">
    <source>
        <dbReference type="EMBL" id="KAK2865733.1"/>
    </source>
</evidence>
<keyword evidence="1" id="KW-0472">Membrane</keyword>
<dbReference type="EMBL" id="JAVHJS010000002">
    <property type="protein sequence ID" value="KAK2865733.1"/>
    <property type="molecule type" value="Genomic_DNA"/>
</dbReference>
<dbReference type="Proteomes" id="UP001187315">
    <property type="component" value="Unassembled WGS sequence"/>
</dbReference>
<dbReference type="AlphaFoldDB" id="A0AA88NRQ7"/>
<gene>
    <name evidence="2" type="ORF">Q7C36_001789</name>
</gene>
<protein>
    <submittedName>
        <fullName evidence="2">Uncharacterized protein</fullName>
    </submittedName>
</protein>
<evidence type="ECO:0000256" key="1">
    <source>
        <dbReference type="SAM" id="Phobius"/>
    </source>
</evidence>
<name>A0AA88NRQ7_TACVA</name>
<keyword evidence="3" id="KW-1185">Reference proteome</keyword>
<sequence length="145" mass="17001">MCPNSVYRPTKIPALKWKPFDKQNYILHPQSKHMIQKSTCLIQKSTLAFFQLPLQDFLFIYFLLYPVAFMTCELGTHFIWFYGRERMCIVLPGKAIAIPEVALCRHTHRRASMLEGYSLHPHGMLFPCQPELLIHLWLHNSVCPN</sequence>